<dbReference type="EMBL" id="CP069034">
    <property type="protein sequence ID" value="QRD01139.1"/>
    <property type="molecule type" value="Genomic_DNA"/>
</dbReference>
<dbReference type="VEuPathDB" id="FungiDB:JI435_158170"/>
<dbReference type="AlphaFoldDB" id="A0A7U2F9F0"/>
<dbReference type="Proteomes" id="UP000663193">
    <property type="component" value="Chromosome 12"/>
</dbReference>
<organism evidence="2 3">
    <name type="scientific">Phaeosphaeria nodorum (strain SN15 / ATCC MYA-4574 / FGSC 10173)</name>
    <name type="common">Glume blotch fungus</name>
    <name type="synonym">Parastagonospora nodorum</name>
    <dbReference type="NCBI Taxonomy" id="321614"/>
    <lineage>
        <taxon>Eukaryota</taxon>
        <taxon>Fungi</taxon>
        <taxon>Dikarya</taxon>
        <taxon>Ascomycota</taxon>
        <taxon>Pezizomycotina</taxon>
        <taxon>Dothideomycetes</taxon>
        <taxon>Pleosporomycetidae</taxon>
        <taxon>Pleosporales</taxon>
        <taxon>Pleosporineae</taxon>
        <taxon>Phaeosphaeriaceae</taxon>
        <taxon>Parastagonospora</taxon>
    </lineage>
</organism>
<proteinExistence type="predicted"/>
<accession>A0A7U2F9F0</accession>
<sequence length="321" mass="37143">MMGLLLLPGEVRNLIYKFVLTSNSGQLFCKEKRSLQPTPNRHSSTHETEPLASSDKRIALYYEHLRPGSLKLYEDEYGIVEANQLQYVCRSLRNETKGLGLKYNNIIFVRREEWEAAACYQFARFLHHCGPYWRSRMRLVTLRSASPDIPPVPEDHEIEDSRTESERAAEKAADDASLVEYLRSPLTSFNQIAKFCTDYLETKVENHLDFVNGETWSSLWQNGLLALAHCRHGISPRLYGTNTDLYYDVIEPGLRVAKEANLLLSGCDNYEIHPHDEPFDEDAFRRGIEQEWDLVQEDLRLVDGGVETWVHEVKSWYRDGL</sequence>
<protein>
    <submittedName>
        <fullName evidence="2">Uncharacterized protein</fullName>
    </submittedName>
</protein>
<dbReference type="OrthoDB" id="4790878at2759"/>
<feature type="compositionally biased region" description="Basic and acidic residues" evidence="1">
    <location>
        <begin position="153"/>
        <end position="169"/>
    </location>
</feature>
<feature type="region of interest" description="Disordered" evidence="1">
    <location>
        <begin position="148"/>
        <end position="169"/>
    </location>
</feature>
<reference evidence="3" key="1">
    <citation type="journal article" date="2021" name="BMC Genomics">
        <title>Chromosome-level genome assembly and manually-curated proteome of model necrotroph Parastagonospora nodorum Sn15 reveals a genome-wide trove of candidate effector homologs, and redundancy of virulence-related functions within an accessory chromosome.</title>
        <authorList>
            <person name="Bertazzoni S."/>
            <person name="Jones D.A.B."/>
            <person name="Phan H.T."/>
            <person name="Tan K.-C."/>
            <person name="Hane J.K."/>
        </authorList>
    </citation>
    <scope>NUCLEOTIDE SEQUENCE [LARGE SCALE GENOMIC DNA]</scope>
    <source>
        <strain evidence="3">SN15 / ATCC MYA-4574 / FGSC 10173)</strain>
    </source>
</reference>
<gene>
    <name evidence="2" type="ORF">JI435_158170</name>
</gene>
<keyword evidence="3" id="KW-1185">Reference proteome</keyword>
<name>A0A7U2F9F0_PHANO</name>
<evidence type="ECO:0000256" key="1">
    <source>
        <dbReference type="SAM" id="MobiDB-lite"/>
    </source>
</evidence>
<evidence type="ECO:0000313" key="3">
    <source>
        <dbReference type="Proteomes" id="UP000663193"/>
    </source>
</evidence>
<evidence type="ECO:0000313" key="2">
    <source>
        <dbReference type="EMBL" id="QRD01139.1"/>
    </source>
</evidence>